<dbReference type="SUPFAM" id="SSF109998">
    <property type="entry name" value="Triger factor/SurA peptide-binding domain-like"/>
    <property type="match status" value="1"/>
</dbReference>
<proteinExistence type="predicted"/>
<dbReference type="InterPro" id="IPR046357">
    <property type="entry name" value="PPIase_dom_sf"/>
</dbReference>
<evidence type="ECO:0000313" key="12">
    <source>
        <dbReference type="Proteomes" id="UP000824260"/>
    </source>
</evidence>
<keyword evidence="5 6" id="KW-0413">Isomerase</keyword>
<name>A0A9D1CW03_9FIRM</name>
<keyword evidence="7" id="KW-0175">Coiled coil</keyword>
<evidence type="ECO:0000256" key="6">
    <source>
        <dbReference type="PROSITE-ProRule" id="PRU00278"/>
    </source>
</evidence>
<sequence length="487" mass="53875">MKNRFLKFAALLAALCLALTGCNLIAVDPLMQIAEDRAAVEDIYDTVLAEYDGGTVTVADIIYDFNTQWSYYYQLFAMYYGTEPDDATITALRDDCVDFAVQCVAQELEAQRRGIALTDEELAEVEQTVRDTYDSTYESFLAQMTDDTEEARIARTEYELYATGQDYDAQLAYQTTQALIDKLREQVDSEVAEPTEESIEEAYNQHVEDDETNYADNLSSFETAMTSGTLVTWMPEGYRTVKHILVIPDSSVLDPYTEKKTELDTLTQELETLNEELLAATDDDATADDGTAADDASASDATDSGAVSETDTGTADDTVASLQAQIAEQEAAIAAAEEELAPLAEACFADVQDTLDEIQARLDAGEDFQMLIDEYGEDPGMQNEPTATLGYYVCADSTTWDTAFRDAAMLLENVGDVSEPVLGMSGVHIIRYESDVTPGAVPLEDVRDELYDEALTTLREENYNALLEEWVAAINPVYHYDNWDPIT</sequence>
<evidence type="ECO:0000313" key="11">
    <source>
        <dbReference type="EMBL" id="HIQ81754.1"/>
    </source>
</evidence>
<comment type="caution">
    <text evidence="11">The sequence shown here is derived from an EMBL/GenBank/DDBJ whole genome shotgun (WGS) entry which is preliminary data.</text>
</comment>
<evidence type="ECO:0000259" key="10">
    <source>
        <dbReference type="PROSITE" id="PS50198"/>
    </source>
</evidence>
<keyword evidence="4 6" id="KW-0697">Rotamase</keyword>
<gene>
    <name evidence="11" type="ORF">IAA52_01490</name>
</gene>
<reference evidence="11" key="1">
    <citation type="submission" date="2020-10" db="EMBL/GenBank/DDBJ databases">
        <authorList>
            <person name="Gilroy R."/>
        </authorList>
    </citation>
    <scope>NUCLEOTIDE SEQUENCE</scope>
    <source>
        <strain evidence="11">ChiSjej6B24-2974</strain>
    </source>
</reference>
<reference evidence="11" key="2">
    <citation type="journal article" date="2021" name="PeerJ">
        <title>Extensive microbial diversity within the chicken gut microbiome revealed by metagenomics and culture.</title>
        <authorList>
            <person name="Gilroy R."/>
            <person name="Ravi A."/>
            <person name="Getino M."/>
            <person name="Pursley I."/>
            <person name="Horton D.L."/>
            <person name="Alikhan N.F."/>
            <person name="Baker D."/>
            <person name="Gharbi K."/>
            <person name="Hall N."/>
            <person name="Watson M."/>
            <person name="Adriaenssens E.M."/>
            <person name="Foster-Nyarko E."/>
            <person name="Jarju S."/>
            <person name="Secka A."/>
            <person name="Antonio M."/>
            <person name="Oren A."/>
            <person name="Chaudhuri R.R."/>
            <person name="La Ragione R."/>
            <person name="Hildebrand F."/>
            <person name="Pallen M.J."/>
        </authorList>
    </citation>
    <scope>NUCLEOTIDE SEQUENCE</scope>
    <source>
        <strain evidence="11">ChiSjej6B24-2974</strain>
    </source>
</reference>
<evidence type="ECO:0000256" key="4">
    <source>
        <dbReference type="ARBA" id="ARBA00023110"/>
    </source>
</evidence>
<comment type="catalytic activity">
    <reaction evidence="1">
        <text>[protein]-peptidylproline (omega=180) = [protein]-peptidylproline (omega=0)</text>
        <dbReference type="Rhea" id="RHEA:16237"/>
        <dbReference type="Rhea" id="RHEA-COMP:10747"/>
        <dbReference type="Rhea" id="RHEA-COMP:10748"/>
        <dbReference type="ChEBI" id="CHEBI:83833"/>
        <dbReference type="ChEBI" id="CHEBI:83834"/>
        <dbReference type="EC" id="5.2.1.8"/>
    </reaction>
</comment>
<dbReference type="PROSITE" id="PS50198">
    <property type="entry name" value="PPIC_PPIASE_2"/>
    <property type="match status" value="1"/>
</dbReference>
<feature type="chain" id="PRO_5039454835" description="peptidylprolyl isomerase" evidence="9">
    <location>
        <begin position="27"/>
        <end position="487"/>
    </location>
</feature>
<accession>A0A9D1CW03</accession>
<dbReference type="Pfam" id="PF00639">
    <property type="entry name" value="Rotamase"/>
    <property type="match status" value="1"/>
</dbReference>
<dbReference type="PANTHER" id="PTHR47245">
    <property type="entry name" value="PEPTIDYLPROLYL ISOMERASE"/>
    <property type="match status" value="1"/>
</dbReference>
<dbReference type="EC" id="5.2.1.8" evidence="2"/>
<feature type="domain" description="PpiC" evidence="10">
    <location>
        <begin position="333"/>
        <end position="434"/>
    </location>
</feature>
<evidence type="ECO:0000256" key="9">
    <source>
        <dbReference type="SAM" id="SignalP"/>
    </source>
</evidence>
<dbReference type="Proteomes" id="UP000824260">
    <property type="component" value="Unassembled WGS sequence"/>
</dbReference>
<keyword evidence="3 9" id="KW-0732">Signal</keyword>
<evidence type="ECO:0000256" key="2">
    <source>
        <dbReference type="ARBA" id="ARBA00013194"/>
    </source>
</evidence>
<evidence type="ECO:0000256" key="3">
    <source>
        <dbReference type="ARBA" id="ARBA00022729"/>
    </source>
</evidence>
<dbReference type="GO" id="GO:0003755">
    <property type="term" value="F:peptidyl-prolyl cis-trans isomerase activity"/>
    <property type="evidence" value="ECO:0007669"/>
    <property type="project" value="UniProtKB-KW"/>
</dbReference>
<evidence type="ECO:0000256" key="7">
    <source>
        <dbReference type="SAM" id="Coils"/>
    </source>
</evidence>
<dbReference type="InterPro" id="IPR050245">
    <property type="entry name" value="PrsA_foldase"/>
</dbReference>
<feature type="region of interest" description="Disordered" evidence="8">
    <location>
        <begin position="281"/>
        <end position="313"/>
    </location>
</feature>
<dbReference type="EMBL" id="DVFZ01000014">
    <property type="protein sequence ID" value="HIQ81754.1"/>
    <property type="molecule type" value="Genomic_DNA"/>
</dbReference>
<dbReference type="InterPro" id="IPR027304">
    <property type="entry name" value="Trigger_fact/SurA_dom_sf"/>
</dbReference>
<evidence type="ECO:0000256" key="5">
    <source>
        <dbReference type="ARBA" id="ARBA00023235"/>
    </source>
</evidence>
<protein>
    <recommendedName>
        <fullName evidence="2">peptidylprolyl isomerase</fullName>
        <ecNumber evidence="2">5.2.1.8</ecNumber>
    </recommendedName>
</protein>
<dbReference type="SUPFAM" id="SSF54534">
    <property type="entry name" value="FKBP-like"/>
    <property type="match status" value="1"/>
</dbReference>
<dbReference type="PROSITE" id="PS51257">
    <property type="entry name" value="PROKAR_LIPOPROTEIN"/>
    <property type="match status" value="1"/>
</dbReference>
<dbReference type="AlphaFoldDB" id="A0A9D1CW03"/>
<organism evidence="11 12">
    <name type="scientific">Candidatus Pullichristensenella stercorigallinarum</name>
    <dbReference type="NCBI Taxonomy" id="2840909"/>
    <lineage>
        <taxon>Bacteria</taxon>
        <taxon>Bacillati</taxon>
        <taxon>Bacillota</taxon>
        <taxon>Clostridia</taxon>
        <taxon>Candidatus Pullichristensenella</taxon>
    </lineage>
</organism>
<evidence type="ECO:0000256" key="1">
    <source>
        <dbReference type="ARBA" id="ARBA00000971"/>
    </source>
</evidence>
<feature type="compositionally biased region" description="Low complexity" evidence="8">
    <location>
        <begin position="288"/>
        <end position="306"/>
    </location>
</feature>
<dbReference type="PANTHER" id="PTHR47245:SF1">
    <property type="entry name" value="FOLDASE PROTEIN PRSA"/>
    <property type="match status" value="1"/>
</dbReference>
<dbReference type="InterPro" id="IPR000297">
    <property type="entry name" value="PPIase_PpiC"/>
</dbReference>
<feature type="signal peptide" evidence="9">
    <location>
        <begin position="1"/>
        <end position="26"/>
    </location>
</feature>
<feature type="coiled-coil region" evidence="7">
    <location>
        <begin position="319"/>
        <end position="346"/>
    </location>
</feature>
<evidence type="ECO:0000256" key="8">
    <source>
        <dbReference type="SAM" id="MobiDB-lite"/>
    </source>
</evidence>
<dbReference type="Gene3D" id="3.10.50.40">
    <property type="match status" value="1"/>
</dbReference>